<evidence type="ECO:0000313" key="2">
    <source>
        <dbReference type="Proteomes" id="UP000238937"/>
    </source>
</evidence>
<dbReference type="RefSeq" id="WP_106300077.1">
    <property type="nucleotide sequence ID" value="NZ_PVWO01000018.1"/>
</dbReference>
<organism evidence="1 2">
    <name type="scientific">Chamaesiphon polymorphus CCALA 037</name>
    <dbReference type="NCBI Taxonomy" id="2107692"/>
    <lineage>
        <taxon>Bacteria</taxon>
        <taxon>Bacillati</taxon>
        <taxon>Cyanobacteriota</taxon>
        <taxon>Cyanophyceae</taxon>
        <taxon>Gomontiellales</taxon>
        <taxon>Chamaesiphonaceae</taxon>
        <taxon>Chamaesiphon</taxon>
    </lineage>
</organism>
<accession>A0A2T1GM56</accession>
<reference evidence="1 2" key="1">
    <citation type="submission" date="2018-03" db="EMBL/GenBank/DDBJ databases">
        <title>The ancient ancestry and fast evolution of plastids.</title>
        <authorList>
            <person name="Moore K.R."/>
            <person name="Magnabosco C."/>
            <person name="Momper L."/>
            <person name="Gold D.A."/>
            <person name="Bosak T."/>
            <person name="Fournier G.P."/>
        </authorList>
    </citation>
    <scope>NUCLEOTIDE SEQUENCE [LARGE SCALE GENOMIC DNA]</scope>
    <source>
        <strain evidence="1 2">CCALA 037</strain>
    </source>
</reference>
<dbReference type="EMBL" id="PVWO01000018">
    <property type="protein sequence ID" value="PSB58977.1"/>
    <property type="molecule type" value="Genomic_DNA"/>
</dbReference>
<sequence length="192" mass="22235">MELKDGIKTFYAKSRAEWREWLENNHQSERSVWLIIYRKQSNTPSIYYPEAVDEALCFGWIDSTPNKRDAESYYQFFAKRNPKSNWSKVNKLKVEKLIAANLMTVAGLASIELAKQTGTWTALDEVENITIPADLQLAFDKNSTALAYWEGFSRSSKRGILEWILNAKKPETRQKRIDETVRLASENIKANH</sequence>
<dbReference type="Proteomes" id="UP000238937">
    <property type="component" value="Unassembled WGS sequence"/>
</dbReference>
<keyword evidence="2" id="KW-1185">Reference proteome</keyword>
<proteinExistence type="predicted"/>
<protein>
    <recommendedName>
        <fullName evidence="3">Bacteriocin-protection protein</fullName>
    </recommendedName>
</protein>
<comment type="caution">
    <text evidence="1">The sequence shown here is derived from an EMBL/GenBank/DDBJ whole genome shotgun (WGS) entry which is preliminary data.</text>
</comment>
<name>A0A2T1GM56_9CYAN</name>
<evidence type="ECO:0008006" key="3">
    <source>
        <dbReference type="Google" id="ProtNLM"/>
    </source>
</evidence>
<dbReference type="AlphaFoldDB" id="A0A2T1GM56"/>
<evidence type="ECO:0000313" key="1">
    <source>
        <dbReference type="EMBL" id="PSB58977.1"/>
    </source>
</evidence>
<dbReference type="Pfam" id="PF13376">
    <property type="entry name" value="OmdA"/>
    <property type="match status" value="1"/>
</dbReference>
<gene>
    <name evidence="1" type="ORF">C7B77_02720</name>
</gene>
<dbReference type="OrthoDB" id="9796999at2"/>